<sequence length="64" mass="7323">MTLEEAYDEFMEELEEQHEDLILVAQCSDCLRLSIPPKQKDPGRFTVQCCFGNVKERALCDLGS</sequence>
<organism evidence="1 2">
    <name type="scientific">Trifolium medium</name>
    <dbReference type="NCBI Taxonomy" id="97028"/>
    <lineage>
        <taxon>Eukaryota</taxon>
        <taxon>Viridiplantae</taxon>
        <taxon>Streptophyta</taxon>
        <taxon>Embryophyta</taxon>
        <taxon>Tracheophyta</taxon>
        <taxon>Spermatophyta</taxon>
        <taxon>Magnoliopsida</taxon>
        <taxon>eudicotyledons</taxon>
        <taxon>Gunneridae</taxon>
        <taxon>Pentapetalae</taxon>
        <taxon>rosids</taxon>
        <taxon>fabids</taxon>
        <taxon>Fabales</taxon>
        <taxon>Fabaceae</taxon>
        <taxon>Papilionoideae</taxon>
        <taxon>50 kb inversion clade</taxon>
        <taxon>NPAAA clade</taxon>
        <taxon>Hologalegina</taxon>
        <taxon>IRL clade</taxon>
        <taxon>Trifolieae</taxon>
        <taxon>Trifolium</taxon>
    </lineage>
</organism>
<evidence type="ECO:0000313" key="1">
    <source>
        <dbReference type="EMBL" id="MCI74575.1"/>
    </source>
</evidence>
<name>A0A392US26_9FABA</name>
<evidence type="ECO:0000313" key="2">
    <source>
        <dbReference type="Proteomes" id="UP000265520"/>
    </source>
</evidence>
<dbReference type="EMBL" id="LXQA010863666">
    <property type="protein sequence ID" value="MCI74575.1"/>
    <property type="molecule type" value="Genomic_DNA"/>
</dbReference>
<feature type="non-terminal residue" evidence="1">
    <location>
        <position position="64"/>
    </location>
</feature>
<keyword evidence="2" id="KW-1185">Reference proteome</keyword>
<dbReference type="Proteomes" id="UP000265520">
    <property type="component" value="Unassembled WGS sequence"/>
</dbReference>
<comment type="caution">
    <text evidence="1">The sequence shown here is derived from an EMBL/GenBank/DDBJ whole genome shotgun (WGS) entry which is preliminary data.</text>
</comment>
<dbReference type="AlphaFoldDB" id="A0A392US26"/>
<protein>
    <submittedName>
        <fullName evidence="1">Uncharacterized protein</fullName>
    </submittedName>
</protein>
<accession>A0A392US26</accession>
<reference evidence="1 2" key="1">
    <citation type="journal article" date="2018" name="Front. Plant Sci.">
        <title>Red Clover (Trifolium pratense) and Zigzag Clover (T. medium) - A Picture of Genomic Similarities and Differences.</title>
        <authorList>
            <person name="Dluhosova J."/>
            <person name="Istvanek J."/>
            <person name="Nedelnik J."/>
            <person name="Repkova J."/>
        </authorList>
    </citation>
    <scope>NUCLEOTIDE SEQUENCE [LARGE SCALE GENOMIC DNA]</scope>
    <source>
        <strain evidence="2">cv. 10/8</strain>
        <tissue evidence="1">Leaf</tissue>
    </source>
</reference>
<proteinExistence type="predicted"/>